<organism evidence="1 2">
    <name type="scientific">Roseinatronobacter monicus</name>
    <dbReference type="NCBI Taxonomy" id="393481"/>
    <lineage>
        <taxon>Bacteria</taxon>
        <taxon>Pseudomonadati</taxon>
        <taxon>Pseudomonadota</taxon>
        <taxon>Alphaproteobacteria</taxon>
        <taxon>Rhodobacterales</taxon>
        <taxon>Paracoccaceae</taxon>
        <taxon>Roseinatronobacter</taxon>
    </lineage>
</organism>
<reference evidence="1 2" key="1">
    <citation type="submission" date="2019-06" db="EMBL/GenBank/DDBJ databases">
        <title>Genomic Encyclopedia of Archaeal and Bacterial Type Strains, Phase II (KMG-II): from individual species to whole genera.</title>
        <authorList>
            <person name="Goeker M."/>
        </authorList>
    </citation>
    <scope>NUCLEOTIDE SEQUENCE [LARGE SCALE GENOMIC DNA]</scope>
    <source>
        <strain evidence="1 2">DSM 18423</strain>
    </source>
</reference>
<accession>A0A543KDW3</accession>
<gene>
    <name evidence="1" type="ORF">BD293_1854</name>
</gene>
<protein>
    <submittedName>
        <fullName evidence="1">Uncharacterized protein</fullName>
    </submittedName>
</protein>
<evidence type="ECO:0000313" key="2">
    <source>
        <dbReference type="Proteomes" id="UP000320582"/>
    </source>
</evidence>
<keyword evidence="2" id="KW-1185">Reference proteome</keyword>
<name>A0A543KDW3_9RHOB</name>
<sequence length="170" mass="18168">MTQTAHPCAASGCRQRLWAIGATFERAYGLAFPGKAEWIKPRSVGPRYGDHTFLLKCFILAKSARKQSVAPMSAKSPCPGAARRCAAAFGLYSAQVHSLIVHNAPIRHTAYQPKIKGRASLRGLFASRSLAYSAGTASALLGAPKWRRFRCSTSQIIASCEASATAVSAQ</sequence>
<dbReference type="Proteomes" id="UP000320582">
    <property type="component" value="Unassembled WGS sequence"/>
</dbReference>
<evidence type="ECO:0000313" key="1">
    <source>
        <dbReference type="EMBL" id="TQM93224.1"/>
    </source>
</evidence>
<proteinExistence type="predicted"/>
<dbReference type="EMBL" id="VFPT01000001">
    <property type="protein sequence ID" value="TQM93224.1"/>
    <property type="molecule type" value="Genomic_DNA"/>
</dbReference>
<dbReference type="AlphaFoldDB" id="A0A543KDW3"/>
<comment type="caution">
    <text evidence="1">The sequence shown here is derived from an EMBL/GenBank/DDBJ whole genome shotgun (WGS) entry which is preliminary data.</text>
</comment>